<name>A0A8B3FQK5_9ACTN</name>
<dbReference type="EMBL" id="RCIW01000007">
    <property type="protein sequence ID" value="RLP10781.1"/>
    <property type="molecule type" value="Genomic_DNA"/>
</dbReference>
<comment type="caution">
    <text evidence="1">The sequence shown here is derived from an EMBL/GenBank/DDBJ whole genome shotgun (WGS) entry which is preliminary data.</text>
</comment>
<organism evidence="1 2">
    <name type="scientific">Propionibacterium australiense</name>
    <dbReference type="NCBI Taxonomy" id="119981"/>
    <lineage>
        <taxon>Bacteria</taxon>
        <taxon>Bacillati</taxon>
        <taxon>Actinomycetota</taxon>
        <taxon>Actinomycetes</taxon>
        <taxon>Propionibacteriales</taxon>
        <taxon>Propionibacteriaceae</taxon>
        <taxon>Propionibacterium</taxon>
    </lineage>
</organism>
<sequence length="345" mass="38349">MNTYEIAFDPEPDTQTTLLREFLLPCRQRGGRHAHLDLPATILREAETVAQAVEGAERDFPQLVIVSARQIVPFPNPSWDELRMVLDEAFGDEPALTTNVRDVVHVIGALEAYYAPDMMTYQIVEDEDSVVSRYSPWVALEIEDPLRGLYRGDTLFRVGDLLPDPHVQASDSEGSLDPKDVCRDLDTFVAQQVVRTLRALVGADARQLHAERHAWNGFIDWQARRGNPECHQCGLPTVRRDEAWYCDSCGVQPTLDAIIQTLRDDYDCTVTYTARSHHAPARLHVTPPGNGAPDEMLTNLQRVIGRRMVLPATADTAAPITAGPITIGDETFVITVGDDARPSTT</sequence>
<dbReference type="AlphaFoldDB" id="A0A8B3FQK5"/>
<dbReference type="RefSeq" id="WP_121588104.1">
    <property type="nucleotide sequence ID" value="NZ_RCIW01000007.1"/>
</dbReference>
<dbReference type="OrthoDB" id="9888746at2"/>
<reference evidence="1 2" key="1">
    <citation type="submission" date="2018-10" db="EMBL/GenBank/DDBJ databases">
        <title>Propionibacterium australiense Genome Sequencing and Assembly.</title>
        <authorList>
            <person name="Bernier A.-M."/>
            <person name="Bernard K."/>
        </authorList>
    </citation>
    <scope>NUCLEOTIDE SEQUENCE [LARGE SCALE GENOMIC DNA]</scope>
    <source>
        <strain evidence="1 2">NML98A078</strain>
    </source>
</reference>
<dbReference type="Proteomes" id="UP000279336">
    <property type="component" value="Unassembled WGS sequence"/>
</dbReference>
<protein>
    <submittedName>
        <fullName evidence="1">Uncharacterized protein</fullName>
    </submittedName>
</protein>
<evidence type="ECO:0000313" key="2">
    <source>
        <dbReference type="Proteomes" id="UP000279336"/>
    </source>
</evidence>
<gene>
    <name evidence="1" type="ORF">D7U36_05710</name>
</gene>
<accession>A0A8B3FQK5</accession>
<proteinExistence type="predicted"/>
<evidence type="ECO:0000313" key="1">
    <source>
        <dbReference type="EMBL" id="RLP10781.1"/>
    </source>
</evidence>